<dbReference type="AlphaFoldDB" id="A0A2W4QY03"/>
<sequence>MIVTDAAKITPIVQKVQAHWKSCPADGIDWLELLETVLVYKLPTFTREEIQKMFGLNDVDLKTTRFYQDVFGEGWVEGRVEGEAVMLLRLLDRKFHPLPESARQRIAAAETLLVWGERVLDASSLDEVWGH</sequence>
<proteinExistence type="predicted"/>
<dbReference type="EMBL" id="QJPH01000474">
    <property type="protein sequence ID" value="PZN72798.1"/>
    <property type="molecule type" value="Genomic_DNA"/>
</dbReference>
<dbReference type="Proteomes" id="UP000249396">
    <property type="component" value="Unassembled WGS sequence"/>
</dbReference>
<reference evidence="1 2" key="1">
    <citation type="journal article" date="2018" name="Aquat. Microb. Ecol.">
        <title>Gammaproteobacterial methanotrophs dominate.</title>
        <authorList>
            <person name="Rissanen A.J."/>
            <person name="Saarenheimo J."/>
            <person name="Tiirola M."/>
            <person name="Peura S."/>
            <person name="Aalto S.L."/>
            <person name="Karvinen A."/>
            <person name="Nykanen H."/>
        </authorList>
    </citation>
    <scope>NUCLEOTIDE SEQUENCE [LARGE SCALE GENOMIC DNA]</scope>
    <source>
        <strain evidence="1">AMbin10</strain>
    </source>
</reference>
<organism evidence="1 2">
    <name type="scientific">Candidatus Methylumidiphilus alinenensis</name>
    <dbReference type="NCBI Taxonomy" id="2202197"/>
    <lineage>
        <taxon>Bacteria</taxon>
        <taxon>Pseudomonadati</taxon>
        <taxon>Pseudomonadota</taxon>
        <taxon>Gammaproteobacteria</taxon>
        <taxon>Methylococcales</taxon>
        <taxon>Candidatus Methylumidiphilus</taxon>
    </lineage>
</organism>
<evidence type="ECO:0000313" key="2">
    <source>
        <dbReference type="Proteomes" id="UP000249396"/>
    </source>
</evidence>
<accession>A0A2W4QY03</accession>
<dbReference type="PANTHER" id="PTHR35586">
    <property type="entry name" value="SLL1691 PROTEIN"/>
    <property type="match status" value="1"/>
</dbReference>
<dbReference type="PANTHER" id="PTHR35586:SF1">
    <property type="entry name" value="SLL1691 PROTEIN"/>
    <property type="match status" value="1"/>
</dbReference>
<dbReference type="InterPro" id="IPR022573">
    <property type="entry name" value="DUF2887"/>
</dbReference>
<evidence type="ECO:0008006" key="3">
    <source>
        <dbReference type="Google" id="ProtNLM"/>
    </source>
</evidence>
<name>A0A2W4QY03_9GAMM</name>
<comment type="caution">
    <text evidence="1">The sequence shown here is derived from an EMBL/GenBank/DDBJ whole genome shotgun (WGS) entry which is preliminary data.</text>
</comment>
<gene>
    <name evidence="1" type="ORF">DM484_23830</name>
</gene>
<evidence type="ECO:0000313" key="1">
    <source>
        <dbReference type="EMBL" id="PZN72798.1"/>
    </source>
</evidence>
<dbReference type="Pfam" id="PF11103">
    <property type="entry name" value="DUF2887"/>
    <property type="match status" value="1"/>
</dbReference>
<protein>
    <recommendedName>
        <fullName evidence="3">DUF4351 domain-containing protein</fullName>
    </recommendedName>
</protein>